<dbReference type="KEGG" id="rgi:RGI145_05925"/>
<dbReference type="SUPFAM" id="SSF111331">
    <property type="entry name" value="NAD kinase/diacylglycerol kinase-like"/>
    <property type="match status" value="1"/>
</dbReference>
<dbReference type="InterPro" id="IPR016064">
    <property type="entry name" value="NAD/diacylglycerol_kinase_sf"/>
</dbReference>
<dbReference type="Pfam" id="PF00781">
    <property type="entry name" value="DAGK_cat"/>
    <property type="match status" value="1"/>
</dbReference>
<gene>
    <name evidence="2" type="ORF">RGI145_05925</name>
</gene>
<dbReference type="eggNOG" id="COG1597">
    <property type="taxonomic scope" value="Bacteria"/>
</dbReference>
<protein>
    <recommendedName>
        <fullName evidence="1">DAGKc domain-containing protein</fullName>
    </recommendedName>
</protein>
<dbReference type="Proteomes" id="UP000185494">
    <property type="component" value="Chromosome 1"/>
</dbReference>
<dbReference type="InterPro" id="IPR001206">
    <property type="entry name" value="Diacylglycerol_kinase_cat_dom"/>
</dbReference>
<organism evidence="2 3">
    <name type="scientific">Roseomonas gilardii</name>
    <dbReference type="NCBI Taxonomy" id="257708"/>
    <lineage>
        <taxon>Bacteria</taxon>
        <taxon>Pseudomonadati</taxon>
        <taxon>Pseudomonadota</taxon>
        <taxon>Alphaproteobacteria</taxon>
        <taxon>Acetobacterales</taxon>
        <taxon>Roseomonadaceae</taxon>
        <taxon>Roseomonas</taxon>
    </lineage>
</organism>
<sequence>MTRAVLVMNNRAGTLAGRPELPGQIEDALRESGFDLHIIAEDAASDMEGRLDAAIAATRSLPAALVIVGGGDGTVRGAAGRLAGTGIALGILPLGTLNILARDLGMPLDPLEAAQALAGAEARRIDIGEVNGEIFTCQAVLGLPNRFARLRQANRRTPGIAARMRTILGTLRAFGRPPLSLNLVWSERAGGPTIRRHVRARALSVVNNPYEEALGSFFHRPRLDSGVLAVHRPKRFGLFWSLVMLAAMGLGLWRRTEEVDHFLTPALTIESSRPSLRVSTDGEIQMLTPPLRFHIQPRALRVLSLAPVTEADVAAQSETQPA</sequence>
<feature type="domain" description="DAGKc" evidence="1">
    <location>
        <begin position="1"/>
        <end position="134"/>
    </location>
</feature>
<dbReference type="RefSeq" id="WP_075797642.1">
    <property type="nucleotide sequence ID" value="NZ_CP015583.1"/>
</dbReference>
<dbReference type="PROSITE" id="PS50146">
    <property type="entry name" value="DAGK"/>
    <property type="match status" value="1"/>
</dbReference>
<accession>A0A1L7AD55</accession>
<dbReference type="GO" id="GO:0016301">
    <property type="term" value="F:kinase activity"/>
    <property type="evidence" value="ECO:0007669"/>
    <property type="project" value="InterPro"/>
</dbReference>
<dbReference type="AlphaFoldDB" id="A0A1L7AD55"/>
<name>A0A1L7AD55_9PROT</name>
<evidence type="ECO:0000259" key="1">
    <source>
        <dbReference type="PROSITE" id="PS50146"/>
    </source>
</evidence>
<reference evidence="2 3" key="1">
    <citation type="submission" date="2016-05" db="EMBL/GenBank/DDBJ databases">
        <title>Complete Genome and Methylome Analysis of Psychrotrophic Bacterial Isolates from Antarctic Lake Untersee.</title>
        <authorList>
            <person name="Fomenkov A."/>
            <person name="Akimov V.N."/>
            <person name="Vasilyeva L.V."/>
            <person name="Andersen D."/>
            <person name="Vincze T."/>
            <person name="Roberts R.J."/>
        </authorList>
    </citation>
    <scope>NUCLEOTIDE SEQUENCE [LARGE SCALE GENOMIC DNA]</scope>
    <source>
        <strain evidence="2 3">U14-5</strain>
    </source>
</reference>
<dbReference type="Gene3D" id="2.60.200.40">
    <property type="match status" value="1"/>
</dbReference>
<dbReference type="SMART" id="SM00046">
    <property type="entry name" value="DAGKc"/>
    <property type="match status" value="1"/>
</dbReference>
<evidence type="ECO:0000313" key="2">
    <source>
        <dbReference type="EMBL" id="APT56712.1"/>
    </source>
</evidence>
<dbReference type="Gene3D" id="3.40.50.10330">
    <property type="entry name" value="Probable inorganic polyphosphate/atp-NAD kinase, domain 1"/>
    <property type="match status" value="1"/>
</dbReference>
<dbReference type="InterPro" id="IPR017438">
    <property type="entry name" value="ATP-NAD_kinase_N"/>
</dbReference>
<dbReference type="STRING" id="257708.RGI145_05925"/>
<dbReference type="EMBL" id="CP015583">
    <property type="protein sequence ID" value="APT56712.1"/>
    <property type="molecule type" value="Genomic_DNA"/>
</dbReference>
<proteinExistence type="predicted"/>
<evidence type="ECO:0000313" key="3">
    <source>
        <dbReference type="Proteomes" id="UP000185494"/>
    </source>
</evidence>